<feature type="domain" description="Methyltransferase FkbM" evidence="2">
    <location>
        <begin position="665"/>
        <end position="865"/>
    </location>
</feature>
<dbReference type="InterPro" id="IPR006342">
    <property type="entry name" value="FkbM_mtfrase"/>
</dbReference>
<evidence type="ECO:0000259" key="2">
    <source>
        <dbReference type="Pfam" id="PF05050"/>
    </source>
</evidence>
<gene>
    <name evidence="3" type="ORF">TrST_g9219</name>
</gene>
<protein>
    <recommendedName>
        <fullName evidence="2">Methyltransferase FkbM domain-containing protein</fullName>
    </recommendedName>
</protein>
<evidence type="ECO:0000313" key="4">
    <source>
        <dbReference type="Proteomes" id="UP001165085"/>
    </source>
</evidence>
<reference evidence="4" key="1">
    <citation type="journal article" date="2023" name="Commun. Biol.">
        <title>Genome analysis of Parmales, the sister group of diatoms, reveals the evolutionary specialization of diatoms from phago-mixotrophs to photoautotrophs.</title>
        <authorList>
            <person name="Ban H."/>
            <person name="Sato S."/>
            <person name="Yoshikawa S."/>
            <person name="Yamada K."/>
            <person name="Nakamura Y."/>
            <person name="Ichinomiya M."/>
            <person name="Sato N."/>
            <person name="Blanc-Mathieu R."/>
            <person name="Endo H."/>
            <person name="Kuwata A."/>
            <person name="Ogata H."/>
        </authorList>
    </citation>
    <scope>NUCLEOTIDE SEQUENCE [LARGE SCALE GENOMIC DNA]</scope>
    <source>
        <strain evidence="4">NIES 3701</strain>
    </source>
</reference>
<feature type="chain" id="PRO_5040988548" description="Methyltransferase FkbM domain-containing protein" evidence="1">
    <location>
        <begin position="27"/>
        <end position="1017"/>
    </location>
</feature>
<dbReference type="AlphaFoldDB" id="A0A9W7BNE6"/>
<keyword evidence="1" id="KW-0732">Signal</keyword>
<proteinExistence type="predicted"/>
<dbReference type="InterPro" id="IPR029063">
    <property type="entry name" value="SAM-dependent_MTases_sf"/>
</dbReference>
<evidence type="ECO:0000256" key="1">
    <source>
        <dbReference type="SAM" id="SignalP"/>
    </source>
</evidence>
<organism evidence="3 4">
    <name type="scientific">Triparma strigata</name>
    <dbReference type="NCBI Taxonomy" id="1606541"/>
    <lineage>
        <taxon>Eukaryota</taxon>
        <taxon>Sar</taxon>
        <taxon>Stramenopiles</taxon>
        <taxon>Ochrophyta</taxon>
        <taxon>Bolidophyceae</taxon>
        <taxon>Parmales</taxon>
        <taxon>Triparmaceae</taxon>
        <taxon>Triparma</taxon>
    </lineage>
</organism>
<comment type="caution">
    <text evidence="3">The sequence shown here is derived from an EMBL/GenBank/DDBJ whole genome shotgun (WGS) entry which is preliminary data.</text>
</comment>
<dbReference type="Gene3D" id="3.40.50.150">
    <property type="entry name" value="Vaccinia Virus protein VP39"/>
    <property type="match status" value="1"/>
</dbReference>
<accession>A0A9W7BNE6</accession>
<keyword evidence="4" id="KW-1185">Reference proteome</keyword>
<dbReference type="Proteomes" id="UP001165085">
    <property type="component" value="Unassembled WGS sequence"/>
</dbReference>
<dbReference type="OrthoDB" id="10267992at2759"/>
<dbReference type="EMBL" id="BRXY01000363">
    <property type="protein sequence ID" value="GMH89783.1"/>
    <property type="molecule type" value="Genomic_DNA"/>
</dbReference>
<feature type="signal peptide" evidence="1">
    <location>
        <begin position="1"/>
        <end position="26"/>
    </location>
</feature>
<evidence type="ECO:0000313" key="3">
    <source>
        <dbReference type="EMBL" id="GMH89783.1"/>
    </source>
</evidence>
<name>A0A9W7BNE6_9STRA</name>
<dbReference type="SUPFAM" id="SSF53335">
    <property type="entry name" value="S-adenosyl-L-methionine-dependent methyltransferases"/>
    <property type="match status" value="1"/>
</dbReference>
<dbReference type="Pfam" id="PF05050">
    <property type="entry name" value="Methyltransf_21"/>
    <property type="match status" value="1"/>
</dbReference>
<sequence>MKNNRLLSLVLICFITIANLIATAQGNNPPSVASSSPQAAQGACLVAFVFLGHVRSFTLPAVHTSIVSNLVQPILSSSSCAGAFLFFPSTGVEEHSPSSKEHSESIPTSRTSAVPLTPLEAIIETHFQPLTPHPALIEPYTPQPFPQSHDCKYPKASSFSTFQVFLHAFDRLGAYSVAHSLNVTHVVRCRFDVAYPVPLMSLSLPSSKILFSDSHFPLSDHFAVMPYTHARAYFQSTYDSISRCVTEQDHKYLYRLYDSNEMGPNELTLLVNLIYHNDGVVQINRQDICFIIVRDNGFECNRVKDDEACFNACTSLRDEAGFAESKKAQALPDPEGRSFTFEFEFHNEKFGHVARITNEVEVTTLNYKRGFEEFCGRVRTDRGYLVPCHDFYVDIKEGIEGYNSFLEKGSAFDGGFTDWLGDPSVSRNFYIEKSELYIRAEKEGWSEAEVEAKLEEIKNRLGFSYSFKVKDPAAASTPRPRDELEEKLKYGHTQKLPETPLTPIFKNLKTPELQSNPIPEEPFCVIVPGRGDTDCITFERGENEKDLVANFCRDRTNNVWPSHYDLHISYEECYDKIYPELKKKVNKGVFLVDVDEEIALRRDRNDPALFFDRLNRIGLVENKKWGGAGRGASNIINPPDYLNYWEANLPSTLTPTAPGEVTFVQVGAHVGRTRFDPMFPYAYKYGWSGLLVEPVRENYVELVKNYYHPNATSFKSPDSPPHPFTVAFENAAVCDFNGEAAFEFVDPKGHSAFQEQQTDEGASGEYFYKGMGVSARGRLVEKNLNTPKNEFYGIPVTTTSVRCITFSALLEKHSITNFKVLQIDAEGADLDVIKSVDLNTYTPMLIHYEHTGLSSEAQLEALHHMHVNGYLCELSTSADTACARVSRPASFPPFLSNYIGSVSPDSPLDLVYVAKQVVLPTIYEAICAVRHGAAYYPSICQPQISSMLQQQQHKTLDLVLDNKEVSIALLQSMHPSVIAAAFCQGQIMSAQDCGVLTDEIYEHWCTNVFEEFWPRII</sequence>